<keyword evidence="1" id="KW-0479">Metal-binding</keyword>
<proteinExistence type="predicted"/>
<keyword evidence="3" id="KW-0862">Zinc</keyword>
<dbReference type="Proteomes" id="UP000694523">
    <property type="component" value="Unplaced"/>
</dbReference>
<feature type="domain" description="B30.2/SPRY" evidence="4">
    <location>
        <begin position="205"/>
        <end position="322"/>
    </location>
</feature>
<protein>
    <recommendedName>
        <fullName evidence="4">B30.2/SPRY domain-containing protein</fullName>
    </recommendedName>
</protein>
<accession>A0A8C6SC84</accession>
<dbReference type="Gene3D" id="2.60.120.920">
    <property type="match status" value="1"/>
</dbReference>
<dbReference type="InterPro" id="IPR043136">
    <property type="entry name" value="B30.2/SPRY_sf"/>
</dbReference>
<dbReference type="InterPro" id="IPR058030">
    <property type="entry name" value="TRIM8/14/16/25/29/45/65_CC"/>
</dbReference>
<sequence>MAAQFRQSQMSAAAVQGAANSEEIFCDFCADPKTRALKSCVVCLASYCESHLEPHLNMAILKSHKLVKPHRIPESRVQEETPQRPDAEIKEMIAMRQHIIQQLCQFMELNNKDANSEMAKSTQAFTALKDCVERDLDILIQEITKKKTTTEDKAKGYIRALEGEISELKKGAKNTKDWANFNIHRPTYEGTAVRAMAQLDEKLTQQMSMAFLAELQRVQKEKVYVMLDPEKVHPKSANQSNTKGSVDNKTECKCVLASQSFSSGKFYFEVDVKSRSKWAVGLAKELHVNREVALSPRNAYWIICMRNKMSGTQGLNLQCGSL</sequence>
<dbReference type="SUPFAM" id="SSF49899">
    <property type="entry name" value="Concanavalin A-like lectins/glucanases"/>
    <property type="match status" value="1"/>
</dbReference>
<evidence type="ECO:0000313" key="5">
    <source>
        <dbReference type="Ensembl" id="ENSNMLP00000003238.1"/>
    </source>
</evidence>
<dbReference type="InterPro" id="IPR051051">
    <property type="entry name" value="E3_ubiq-ligase_TRIM/RNF"/>
</dbReference>
<keyword evidence="6" id="KW-1185">Reference proteome</keyword>
<dbReference type="Gene3D" id="4.10.830.40">
    <property type="match status" value="1"/>
</dbReference>
<dbReference type="AlphaFoldDB" id="A0A8C6SC84"/>
<dbReference type="PROSITE" id="PS50188">
    <property type="entry name" value="B302_SPRY"/>
    <property type="match status" value="1"/>
</dbReference>
<dbReference type="Ensembl" id="ENSNMLT00000003713.1">
    <property type="protein sequence ID" value="ENSNMLP00000003238.1"/>
    <property type="gene ID" value="ENSNMLG00000002344.1"/>
</dbReference>
<dbReference type="InterPro" id="IPR001870">
    <property type="entry name" value="B30.2/SPRY"/>
</dbReference>
<evidence type="ECO:0000313" key="6">
    <source>
        <dbReference type="Proteomes" id="UP000694523"/>
    </source>
</evidence>
<reference evidence="5" key="2">
    <citation type="submission" date="2025-09" db="UniProtKB">
        <authorList>
            <consortium name="Ensembl"/>
        </authorList>
    </citation>
    <scope>IDENTIFICATION</scope>
</reference>
<dbReference type="PANTHER" id="PTHR25465:SF32">
    <property type="entry name" value="BLOODTHIRSTY-RELATED GENE FAMILY, MEMBER 16 ISOFORM X1-RELATED"/>
    <property type="match status" value="1"/>
</dbReference>
<evidence type="ECO:0000259" key="4">
    <source>
        <dbReference type="PROSITE" id="PS50188"/>
    </source>
</evidence>
<evidence type="ECO:0000256" key="1">
    <source>
        <dbReference type="ARBA" id="ARBA00022723"/>
    </source>
</evidence>
<reference evidence="5" key="1">
    <citation type="submission" date="2025-08" db="UniProtKB">
        <authorList>
            <consortium name="Ensembl"/>
        </authorList>
    </citation>
    <scope>IDENTIFICATION</scope>
</reference>
<organism evidence="5 6">
    <name type="scientific">Neogobius melanostomus</name>
    <name type="common">round goby</name>
    <dbReference type="NCBI Taxonomy" id="47308"/>
    <lineage>
        <taxon>Eukaryota</taxon>
        <taxon>Metazoa</taxon>
        <taxon>Chordata</taxon>
        <taxon>Craniata</taxon>
        <taxon>Vertebrata</taxon>
        <taxon>Euteleostomi</taxon>
        <taxon>Actinopterygii</taxon>
        <taxon>Neopterygii</taxon>
        <taxon>Teleostei</taxon>
        <taxon>Neoteleostei</taxon>
        <taxon>Acanthomorphata</taxon>
        <taxon>Gobiaria</taxon>
        <taxon>Gobiiformes</taxon>
        <taxon>Gobioidei</taxon>
        <taxon>Gobiidae</taxon>
        <taxon>Benthophilinae</taxon>
        <taxon>Neogobiini</taxon>
        <taxon>Neogobius</taxon>
    </lineage>
</organism>
<dbReference type="Pfam" id="PF25600">
    <property type="entry name" value="TRIM_CC"/>
    <property type="match status" value="1"/>
</dbReference>
<keyword evidence="2" id="KW-0863">Zinc-finger</keyword>
<evidence type="ECO:0000256" key="2">
    <source>
        <dbReference type="ARBA" id="ARBA00022771"/>
    </source>
</evidence>
<dbReference type="PANTHER" id="PTHR25465">
    <property type="entry name" value="B-BOX DOMAIN CONTAINING"/>
    <property type="match status" value="1"/>
</dbReference>
<dbReference type="InterPro" id="IPR013320">
    <property type="entry name" value="ConA-like_dom_sf"/>
</dbReference>
<name>A0A8C6SC84_9GOBI</name>
<evidence type="ECO:0000256" key="3">
    <source>
        <dbReference type="ARBA" id="ARBA00022833"/>
    </source>
</evidence>
<dbReference type="GO" id="GO:0008270">
    <property type="term" value="F:zinc ion binding"/>
    <property type="evidence" value="ECO:0007669"/>
    <property type="project" value="UniProtKB-KW"/>
</dbReference>